<dbReference type="AlphaFoldDB" id="A0A146KFH6"/>
<name>A0A146KFH6_9EUKA</name>
<feature type="domain" description="ATPase F1/V1/A1 complex alpha/beta subunit nucleotide-binding" evidence="4">
    <location>
        <begin position="382"/>
        <end position="440"/>
    </location>
</feature>
<evidence type="ECO:0000256" key="3">
    <source>
        <dbReference type="ARBA" id="ARBA00023065"/>
    </source>
</evidence>
<keyword evidence="3" id="KW-0406">Ion transport</keyword>
<dbReference type="GO" id="GO:0007035">
    <property type="term" value="P:vacuolar acidification"/>
    <property type="evidence" value="ECO:0007669"/>
    <property type="project" value="TreeGrafter"/>
</dbReference>
<dbReference type="EMBL" id="GDID01001678">
    <property type="protein sequence ID" value="JAP94928.1"/>
    <property type="molecule type" value="Transcribed_RNA"/>
</dbReference>
<dbReference type="GO" id="GO:0046961">
    <property type="term" value="F:proton-transporting ATPase activity, rotational mechanism"/>
    <property type="evidence" value="ECO:0007669"/>
    <property type="project" value="TreeGrafter"/>
</dbReference>
<feature type="non-terminal residue" evidence="7">
    <location>
        <position position="1"/>
    </location>
</feature>
<proteinExistence type="inferred from homology"/>
<dbReference type="InterPro" id="IPR000194">
    <property type="entry name" value="ATPase_F1/V1/A1_a/bsu_nucl-bd"/>
</dbReference>
<feature type="domain" description="ATP synthase A/B type C-terminal" evidence="6">
    <location>
        <begin position="446"/>
        <end position="545"/>
    </location>
</feature>
<dbReference type="GO" id="GO:0046034">
    <property type="term" value="P:ATP metabolic process"/>
    <property type="evidence" value="ECO:0007669"/>
    <property type="project" value="InterPro"/>
</dbReference>
<dbReference type="InterPro" id="IPR022879">
    <property type="entry name" value="V-ATPase_su_B/beta"/>
</dbReference>
<dbReference type="NCBIfam" id="NF003235">
    <property type="entry name" value="PRK04196.1"/>
    <property type="match status" value="1"/>
</dbReference>
<keyword evidence="2" id="KW-0813">Transport</keyword>
<dbReference type="InterPro" id="IPR027417">
    <property type="entry name" value="P-loop_NTPase"/>
</dbReference>
<evidence type="ECO:0000259" key="5">
    <source>
        <dbReference type="Pfam" id="PF02874"/>
    </source>
</evidence>
<comment type="similarity">
    <text evidence="1">Belongs to the ATPase alpha/beta chains family.</text>
</comment>
<feature type="domain" description="ATPase F1/V1/A1 complex alpha/beta subunit N-terminal" evidence="5">
    <location>
        <begin position="11"/>
        <end position="77"/>
    </location>
</feature>
<evidence type="ECO:0000256" key="1">
    <source>
        <dbReference type="ARBA" id="ARBA00008936"/>
    </source>
</evidence>
<dbReference type="Pfam" id="PF02874">
    <property type="entry name" value="ATP-synt_ab_N"/>
    <property type="match status" value="1"/>
</dbReference>
<dbReference type="PANTHER" id="PTHR43389">
    <property type="entry name" value="V-TYPE PROTON ATPASE SUBUNIT B"/>
    <property type="match status" value="1"/>
</dbReference>
<dbReference type="PANTHER" id="PTHR43389:SF4">
    <property type="entry name" value="V-TYPE PROTON ATPASE SUBUNIT B"/>
    <property type="match status" value="1"/>
</dbReference>
<evidence type="ECO:0000256" key="2">
    <source>
        <dbReference type="ARBA" id="ARBA00022448"/>
    </source>
</evidence>
<evidence type="ECO:0000313" key="7">
    <source>
        <dbReference type="EMBL" id="JAP94928.1"/>
    </source>
</evidence>
<gene>
    <name evidence="7" type="ORF">TPC1_12235</name>
</gene>
<dbReference type="SUPFAM" id="SSF52540">
    <property type="entry name" value="P-loop containing nucleoside triphosphate hydrolases"/>
    <property type="match status" value="2"/>
</dbReference>
<dbReference type="Pfam" id="PF00006">
    <property type="entry name" value="ATP-synt_ab"/>
    <property type="match status" value="2"/>
</dbReference>
<dbReference type="InterPro" id="IPR055190">
    <property type="entry name" value="ATP-synt_VA_C"/>
</dbReference>
<dbReference type="CDD" id="cd01135">
    <property type="entry name" value="V_A-ATPase_B"/>
    <property type="match status" value="1"/>
</dbReference>
<reference evidence="7" key="1">
    <citation type="submission" date="2015-07" db="EMBL/GenBank/DDBJ databases">
        <title>Adaptation to a free-living lifestyle via gene acquisitions in the diplomonad Trepomonas sp. PC1.</title>
        <authorList>
            <person name="Xu F."/>
            <person name="Jerlstrom-Hultqvist J."/>
            <person name="Kolisko M."/>
            <person name="Simpson A.G.B."/>
            <person name="Roger A.J."/>
            <person name="Svard S.G."/>
            <person name="Andersson J.O."/>
        </authorList>
    </citation>
    <scope>NUCLEOTIDE SEQUENCE</scope>
    <source>
        <strain evidence="7">PC1</strain>
    </source>
</reference>
<dbReference type="HAMAP" id="MF_00310">
    <property type="entry name" value="ATP_synth_B_arch"/>
    <property type="match status" value="1"/>
</dbReference>
<evidence type="ECO:0000259" key="4">
    <source>
        <dbReference type="Pfam" id="PF00006"/>
    </source>
</evidence>
<dbReference type="Pfam" id="PF22919">
    <property type="entry name" value="ATP-synt_VA_C"/>
    <property type="match status" value="1"/>
</dbReference>
<dbReference type="CDD" id="cd18118">
    <property type="entry name" value="ATP-synt_V_A-type_beta_N"/>
    <property type="match status" value="1"/>
</dbReference>
<dbReference type="Gene3D" id="3.40.50.12240">
    <property type="match status" value="2"/>
</dbReference>
<feature type="domain" description="ATPase F1/V1/A1 complex alpha/beta subunit nucleotide-binding" evidence="4">
    <location>
        <begin position="134"/>
        <end position="295"/>
    </location>
</feature>
<organism evidence="7">
    <name type="scientific">Trepomonas sp. PC1</name>
    <dbReference type="NCBI Taxonomy" id="1076344"/>
    <lineage>
        <taxon>Eukaryota</taxon>
        <taxon>Metamonada</taxon>
        <taxon>Diplomonadida</taxon>
        <taxon>Hexamitidae</taxon>
        <taxon>Hexamitinae</taxon>
        <taxon>Trepomonas</taxon>
    </lineage>
</organism>
<evidence type="ECO:0000259" key="6">
    <source>
        <dbReference type="Pfam" id="PF22919"/>
    </source>
</evidence>
<dbReference type="CDD" id="cd18112">
    <property type="entry name" value="ATP-synt_V_A-type_beta_C"/>
    <property type="match status" value="1"/>
</dbReference>
<dbReference type="GO" id="GO:0005524">
    <property type="term" value="F:ATP binding"/>
    <property type="evidence" value="ECO:0007669"/>
    <property type="project" value="InterPro"/>
</dbReference>
<accession>A0A146KFH6</accession>
<protein>
    <submittedName>
        <fullName evidence="7">Vacuolar ATP synthase subunit B</fullName>
    </submittedName>
</protein>
<sequence length="547" mass="61466">PLVPTTTYATISQINGPLVTIQNVKNPTYGEIVNVLLPDGTRRTGKILETIEDKAVVQIFEGTEKLDILNSKVELTGELMKIGVAKHMLGRVFDGQGRPVDGGPEIIPECYLDVEGASINPCRRVYPKQMIQTGISCIDVMTSIARGQKIPLFSGSGLPHNEIAAQICRQARLVSQGDENFAIVFAGMGLTHEAARFFQNNFTQSGAIQRTVLFLNTSNSPTIERIMTPRLALTTAEYLAFTHNYHILVILSDMTQYCDAVRQISIQKQELPGRKSYPGYLYTDLASIYERAGRILQYNWFLGVKQNETVFEIGQINTVNSKVAGLKTNLDKIYDLHQKKKITILDAGLDESLMPKSTQKCDFADKIDQSPENYTFVIYQRQNETSGSITQIPILTLPNDDISHTIPDLTGYITEGQVFVSRKLCNSGLYPGLDPLPSLSRLMKSAIGEGMSRKDHQDVSNQLYYCYAYAQEVQNIKQIVGEDAIGADDKIYLSFLAEFEQKFLTQGQFENRSIFESLDIAWGILRMFPERLLQRMSKEILQEYYKK</sequence>
<dbReference type="InterPro" id="IPR004100">
    <property type="entry name" value="ATPase_F1/V1/A1_a/bsu_N"/>
</dbReference>